<comment type="caution">
    <text evidence="1">The sequence shown here is derived from an EMBL/GenBank/DDBJ whole genome shotgun (WGS) entry which is preliminary data.</text>
</comment>
<dbReference type="PROSITE" id="PS51257">
    <property type="entry name" value="PROKAR_LIPOPROTEIN"/>
    <property type="match status" value="1"/>
</dbReference>
<keyword evidence="2" id="KW-1185">Reference proteome</keyword>
<evidence type="ECO:0000313" key="1">
    <source>
        <dbReference type="EMBL" id="GAA6195620.1"/>
    </source>
</evidence>
<protein>
    <submittedName>
        <fullName evidence="1">Uncharacterized protein</fullName>
    </submittedName>
</protein>
<dbReference type="Proteomes" id="UP001441944">
    <property type="component" value="Unassembled WGS sequence"/>
</dbReference>
<gene>
    <name evidence="1" type="ORF">NBRC116598_10640</name>
</gene>
<sequence>MRLYPLCLPLLLGACSDRASELVIPPPRVPPDLLQPCAGYTGPLPQSEGQISDALIAEARGRACANGRLTAVAEILALQILKD</sequence>
<name>A0ABQ0AIB5_9RHOB</name>
<proteinExistence type="predicted"/>
<reference evidence="1 2" key="1">
    <citation type="submission" date="2024-04" db="EMBL/GenBank/DDBJ databases">
        <title>Draft genome sequence of Pseudophaeobacter arcticus NBRC 116598.</title>
        <authorList>
            <person name="Miyakawa T."/>
            <person name="Kusuya Y."/>
            <person name="Miura T."/>
        </authorList>
    </citation>
    <scope>NUCLEOTIDE SEQUENCE [LARGE SCALE GENOMIC DNA]</scope>
    <source>
        <strain evidence="1 2">SU-CL00105</strain>
    </source>
</reference>
<evidence type="ECO:0000313" key="2">
    <source>
        <dbReference type="Proteomes" id="UP001441944"/>
    </source>
</evidence>
<organism evidence="1 2">
    <name type="scientific">Pseudophaeobacter arcticus</name>
    <dbReference type="NCBI Taxonomy" id="385492"/>
    <lineage>
        <taxon>Bacteria</taxon>
        <taxon>Pseudomonadati</taxon>
        <taxon>Pseudomonadota</taxon>
        <taxon>Alphaproteobacteria</taxon>
        <taxon>Rhodobacterales</taxon>
        <taxon>Paracoccaceae</taxon>
        <taxon>Pseudophaeobacter</taxon>
    </lineage>
</organism>
<accession>A0ABQ0AIB5</accession>
<dbReference type="EMBL" id="BAABWU010000003">
    <property type="protein sequence ID" value="GAA6195620.1"/>
    <property type="molecule type" value="Genomic_DNA"/>
</dbReference>